<dbReference type="Pfam" id="PF00005">
    <property type="entry name" value="ABC_tran"/>
    <property type="match status" value="1"/>
</dbReference>
<evidence type="ECO:0000256" key="4">
    <source>
        <dbReference type="SAM" id="MobiDB-lite"/>
    </source>
</evidence>
<dbReference type="InterPro" id="IPR003593">
    <property type="entry name" value="AAA+_ATPase"/>
</dbReference>
<evidence type="ECO:0000256" key="3">
    <source>
        <dbReference type="ARBA" id="ARBA00022840"/>
    </source>
</evidence>
<dbReference type="CDD" id="cd03261">
    <property type="entry name" value="ABC_Org_Solvent_Resistant"/>
    <property type="match status" value="1"/>
</dbReference>
<keyword evidence="2" id="KW-0547">Nucleotide-binding</keyword>
<comment type="caution">
    <text evidence="6">The sequence shown here is derived from an EMBL/GenBank/DDBJ whole genome shotgun (WGS) entry which is preliminary data.</text>
</comment>
<organism evidence="6 7">
    <name type="scientific">Roseisolibacter agri</name>
    <dbReference type="NCBI Taxonomy" id="2014610"/>
    <lineage>
        <taxon>Bacteria</taxon>
        <taxon>Pseudomonadati</taxon>
        <taxon>Gemmatimonadota</taxon>
        <taxon>Gemmatimonadia</taxon>
        <taxon>Gemmatimonadales</taxon>
        <taxon>Gemmatimonadaceae</taxon>
        <taxon>Roseisolibacter</taxon>
    </lineage>
</organism>
<dbReference type="InterPro" id="IPR003439">
    <property type="entry name" value="ABC_transporter-like_ATP-bd"/>
</dbReference>
<feature type="compositionally biased region" description="Basic and acidic residues" evidence="4">
    <location>
        <begin position="1"/>
        <end position="30"/>
    </location>
</feature>
<dbReference type="InterPro" id="IPR017871">
    <property type="entry name" value="ABC_transporter-like_CS"/>
</dbReference>
<evidence type="ECO:0000313" key="7">
    <source>
        <dbReference type="Proteomes" id="UP001161325"/>
    </source>
</evidence>
<evidence type="ECO:0000256" key="1">
    <source>
        <dbReference type="ARBA" id="ARBA00022448"/>
    </source>
</evidence>
<dbReference type="SUPFAM" id="SSF52540">
    <property type="entry name" value="P-loop containing nucleoside triphosphate hydrolases"/>
    <property type="match status" value="1"/>
</dbReference>
<dbReference type="InterPro" id="IPR027417">
    <property type="entry name" value="P-loop_NTPase"/>
</dbReference>
<accession>A0AA37Q9Z8</accession>
<keyword evidence="1" id="KW-0813">Transport</keyword>
<proteinExistence type="predicted"/>
<dbReference type="Proteomes" id="UP001161325">
    <property type="component" value="Unassembled WGS sequence"/>
</dbReference>
<dbReference type="PANTHER" id="PTHR43023:SF6">
    <property type="entry name" value="INTERMEMBRANE PHOSPHOLIPID TRANSPORT SYSTEM ATP-BINDING PROTEIN MLAF"/>
    <property type="match status" value="1"/>
</dbReference>
<protein>
    <submittedName>
        <fullName evidence="6">ABC transporter ATP-binding protein</fullName>
    </submittedName>
</protein>
<dbReference type="PANTHER" id="PTHR43023">
    <property type="entry name" value="PROTEIN TRIGALACTOSYLDIACYLGLYCEROL 3, CHLOROPLASTIC"/>
    <property type="match status" value="1"/>
</dbReference>
<feature type="domain" description="ABC transporter" evidence="5">
    <location>
        <begin position="39"/>
        <end position="277"/>
    </location>
</feature>
<dbReference type="PROSITE" id="PS50893">
    <property type="entry name" value="ABC_TRANSPORTER_2"/>
    <property type="match status" value="1"/>
</dbReference>
<keyword evidence="7" id="KW-1185">Reference proteome</keyword>
<dbReference type="GO" id="GO:0005524">
    <property type="term" value="F:ATP binding"/>
    <property type="evidence" value="ECO:0007669"/>
    <property type="project" value="UniProtKB-KW"/>
</dbReference>
<sequence>MDETAERRVRQTIRDSLHDGTTAERPRAEDPGPAAGAIIELERVFLGFGENQILEDVSFLAQRGETIAVVGESGTGKSTTLKLILRHLQPDSGRVYVDGEDIASLSFQEALRVRKRMGMVFQGAALFDSMTVYENVAYPLREHTEYDEDEIERRVREKLEFVDLEPDRVMEQLPSELSGGMRKRVGVARAIANDPQIMLYDEPTSGLDPLTTGTITRLIMKLQRELHVTSIVVSHDIRSVFRMASQVAVLADKHIRFFGTPEEMAASDDRYIQDFLGGF</sequence>
<evidence type="ECO:0000259" key="5">
    <source>
        <dbReference type="PROSITE" id="PS50893"/>
    </source>
</evidence>
<dbReference type="PROSITE" id="PS00211">
    <property type="entry name" value="ABC_TRANSPORTER_1"/>
    <property type="match status" value="1"/>
</dbReference>
<dbReference type="Gene3D" id="3.40.50.300">
    <property type="entry name" value="P-loop containing nucleotide triphosphate hydrolases"/>
    <property type="match status" value="1"/>
</dbReference>
<evidence type="ECO:0000313" key="6">
    <source>
        <dbReference type="EMBL" id="GLC27457.1"/>
    </source>
</evidence>
<dbReference type="GO" id="GO:0016887">
    <property type="term" value="F:ATP hydrolysis activity"/>
    <property type="evidence" value="ECO:0007669"/>
    <property type="project" value="InterPro"/>
</dbReference>
<dbReference type="EMBL" id="BRXS01000006">
    <property type="protein sequence ID" value="GLC27457.1"/>
    <property type="molecule type" value="Genomic_DNA"/>
</dbReference>
<gene>
    <name evidence="6" type="ORF">rosag_39700</name>
</gene>
<dbReference type="AlphaFoldDB" id="A0AA37Q9Z8"/>
<feature type="region of interest" description="Disordered" evidence="4">
    <location>
        <begin position="1"/>
        <end position="33"/>
    </location>
</feature>
<evidence type="ECO:0000256" key="2">
    <source>
        <dbReference type="ARBA" id="ARBA00022741"/>
    </source>
</evidence>
<dbReference type="SMART" id="SM00382">
    <property type="entry name" value="AAA"/>
    <property type="match status" value="1"/>
</dbReference>
<name>A0AA37Q9Z8_9BACT</name>
<reference evidence="6" key="1">
    <citation type="submission" date="2022-08" db="EMBL/GenBank/DDBJ databases">
        <title>Draft genome sequencing of Roseisolibacter agri AW1220.</title>
        <authorList>
            <person name="Tobiishi Y."/>
            <person name="Tonouchi A."/>
        </authorList>
    </citation>
    <scope>NUCLEOTIDE SEQUENCE</scope>
    <source>
        <strain evidence="6">AW1220</strain>
    </source>
</reference>
<keyword evidence="3 6" id="KW-0067">ATP-binding</keyword>